<dbReference type="OrthoDB" id="66881at2759"/>
<dbReference type="InterPro" id="IPR020946">
    <property type="entry name" value="Flavin_mOase-like"/>
</dbReference>
<evidence type="ECO:0000256" key="1">
    <source>
        <dbReference type="ARBA" id="ARBA00009183"/>
    </source>
</evidence>
<feature type="compositionally biased region" description="Pro residues" evidence="7">
    <location>
        <begin position="379"/>
        <end position="389"/>
    </location>
</feature>
<feature type="region of interest" description="Disordered" evidence="7">
    <location>
        <begin position="314"/>
        <end position="433"/>
    </location>
</feature>
<keyword evidence="2 6" id="KW-0285">Flavoprotein</keyword>
<feature type="compositionally biased region" description="Pro residues" evidence="7">
    <location>
        <begin position="1581"/>
        <end position="1594"/>
    </location>
</feature>
<feature type="compositionally biased region" description="Polar residues" evidence="7">
    <location>
        <begin position="1519"/>
        <end position="1528"/>
    </location>
</feature>
<feature type="compositionally biased region" description="Low complexity" evidence="7">
    <location>
        <begin position="1064"/>
        <end position="1077"/>
    </location>
</feature>
<dbReference type="Pfam" id="PF00743">
    <property type="entry name" value="FMO-like"/>
    <property type="match status" value="3"/>
</dbReference>
<feature type="region of interest" description="Disordered" evidence="7">
    <location>
        <begin position="1410"/>
        <end position="1439"/>
    </location>
</feature>
<dbReference type="EC" id="1.-.-.-" evidence="6"/>
<dbReference type="InterPro" id="IPR050982">
    <property type="entry name" value="Auxin_biosynth/cation_transpt"/>
</dbReference>
<dbReference type="EMBL" id="JAEHOE010000106">
    <property type="protein sequence ID" value="KAG2486825.1"/>
    <property type="molecule type" value="Genomic_DNA"/>
</dbReference>
<comment type="caution">
    <text evidence="8">The sequence shown here is derived from an EMBL/GenBank/DDBJ whole genome shotgun (WGS) entry which is preliminary data.</text>
</comment>
<feature type="compositionally biased region" description="Low complexity" evidence="7">
    <location>
        <begin position="948"/>
        <end position="965"/>
    </location>
</feature>
<keyword evidence="9" id="KW-1185">Reference proteome</keyword>
<feature type="compositionally biased region" description="Low complexity" evidence="7">
    <location>
        <begin position="314"/>
        <end position="329"/>
    </location>
</feature>
<keyword evidence="6" id="KW-0503">Monooxygenase</keyword>
<comment type="catalytic activity">
    <reaction evidence="5">
        <text>indole-3-pyruvate + NADPH + O2 + H(+) = (indol-3-yl)acetate + CO2 + NADP(+) + H2O</text>
        <dbReference type="Rhea" id="RHEA:34331"/>
        <dbReference type="ChEBI" id="CHEBI:15377"/>
        <dbReference type="ChEBI" id="CHEBI:15378"/>
        <dbReference type="ChEBI" id="CHEBI:15379"/>
        <dbReference type="ChEBI" id="CHEBI:16526"/>
        <dbReference type="ChEBI" id="CHEBI:17640"/>
        <dbReference type="ChEBI" id="CHEBI:30854"/>
        <dbReference type="ChEBI" id="CHEBI:57783"/>
        <dbReference type="ChEBI" id="CHEBI:58349"/>
        <dbReference type="EC" id="1.14.13.168"/>
    </reaction>
</comment>
<proteinExistence type="inferred from homology"/>
<evidence type="ECO:0000256" key="4">
    <source>
        <dbReference type="ARBA" id="ARBA00023002"/>
    </source>
</evidence>
<evidence type="ECO:0000313" key="9">
    <source>
        <dbReference type="Proteomes" id="UP000612055"/>
    </source>
</evidence>
<dbReference type="Proteomes" id="UP000612055">
    <property type="component" value="Unassembled WGS sequence"/>
</dbReference>
<feature type="region of interest" description="Disordered" evidence="7">
    <location>
        <begin position="948"/>
        <end position="981"/>
    </location>
</feature>
<feature type="region of interest" description="Disordered" evidence="7">
    <location>
        <begin position="1509"/>
        <end position="1528"/>
    </location>
</feature>
<feature type="compositionally biased region" description="Low complexity" evidence="7">
    <location>
        <begin position="1672"/>
        <end position="1682"/>
    </location>
</feature>
<dbReference type="SUPFAM" id="SSF51905">
    <property type="entry name" value="FAD/NAD(P)-binding domain"/>
    <property type="match status" value="1"/>
</dbReference>
<reference evidence="8" key="1">
    <citation type="journal article" date="2020" name="bioRxiv">
        <title>Comparative genomics of Chlamydomonas.</title>
        <authorList>
            <person name="Craig R.J."/>
            <person name="Hasan A.R."/>
            <person name="Ness R.W."/>
            <person name="Keightley P.D."/>
        </authorList>
    </citation>
    <scope>NUCLEOTIDE SEQUENCE</scope>
    <source>
        <strain evidence="8">CCAP 11/70</strain>
    </source>
</reference>
<comment type="cofactor">
    <cofactor evidence="6">
        <name>FAD</name>
        <dbReference type="ChEBI" id="CHEBI:57692"/>
    </cofactor>
</comment>
<dbReference type="GO" id="GO:0004499">
    <property type="term" value="F:N,N-dimethylaniline monooxygenase activity"/>
    <property type="evidence" value="ECO:0007669"/>
    <property type="project" value="InterPro"/>
</dbReference>
<evidence type="ECO:0000256" key="6">
    <source>
        <dbReference type="RuleBase" id="RU361177"/>
    </source>
</evidence>
<feature type="region of interest" description="Disordered" evidence="7">
    <location>
        <begin position="1017"/>
        <end position="1082"/>
    </location>
</feature>
<dbReference type="GO" id="GO:0050661">
    <property type="term" value="F:NADP binding"/>
    <property type="evidence" value="ECO:0007669"/>
    <property type="project" value="InterPro"/>
</dbReference>
<gene>
    <name evidence="8" type="ORF">HYH03_014508</name>
</gene>
<evidence type="ECO:0000256" key="7">
    <source>
        <dbReference type="SAM" id="MobiDB-lite"/>
    </source>
</evidence>
<comment type="similarity">
    <text evidence="1 6">Belongs to the FMO family.</text>
</comment>
<dbReference type="Gene3D" id="3.50.50.60">
    <property type="entry name" value="FAD/NAD(P)-binding domain"/>
    <property type="match status" value="2"/>
</dbReference>
<dbReference type="GO" id="GO:0050660">
    <property type="term" value="F:flavin adenine dinucleotide binding"/>
    <property type="evidence" value="ECO:0007669"/>
    <property type="project" value="InterPro"/>
</dbReference>
<keyword evidence="4 6" id="KW-0560">Oxidoreductase</keyword>
<feature type="compositionally biased region" description="Pro residues" evidence="7">
    <location>
        <begin position="1045"/>
        <end position="1057"/>
    </location>
</feature>
<organism evidence="8 9">
    <name type="scientific">Edaphochlamys debaryana</name>
    <dbReference type="NCBI Taxonomy" id="47281"/>
    <lineage>
        <taxon>Eukaryota</taxon>
        <taxon>Viridiplantae</taxon>
        <taxon>Chlorophyta</taxon>
        <taxon>core chlorophytes</taxon>
        <taxon>Chlorophyceae</taxon>
        <taxon>CS clade</taxon>
        <taxon>Chlamydomonadales</taxon>
        <taxon>Chlamydomonadales incertae sedis</taxon>
        <taxon>Edaphochlamys</taxon>
    </lineage>
</organism>
<dbReference type="GO" id="GO:0103075">
    <property type="term" value="F:indole-3-pyruvate monooxygenase activity"/>
    <property type="evidence" value="ECO:0007669"/>
    <property type="project" value="UniProtKB-EC"/>
</dbReference>
<evidence type="ECO:0000313" key="8">
    <source>
        <dbReference type="EMBL" id="KAG2486825.1"/>
    </source>
</evidence>
<evidence type="ECO:0000256" key="3">
    <source>
        <dbReference type="ARBA" id="ARBA00022827"/>
    </source>
</evidence>
<protein>
    <recommendedName>
        <fullName evidence="6">Flavin-containing monooxygenase</fullName>
        <ecNumber evidence="6">1.-.-.-</ecNumber>
    </recommendedName>
</protein>
<feature type="compositionally biased region" description="Pro residues" evidence="7">
    <location>
        <begin position="1024"/>
        <end position="1036"/>
    </location>
</feature>
<evidence type="ECO:0000256" key="5">
    <source>
        <dbReference type="ARBA" id="ARBA00047707"/>
    </source>
</evidence>
<evidence type="ECO:0000256" key="2">
    <source>
        <dbReference type="ARBA" id="ARBA00022630"/>
    </source>
</evidence>
<feature type="region of interest" description="Disordered" evidence="7">
    <location>
        <begin position="1560"/>
        <end position="1694"/>
    </location>
</feature>
<dbReference type="InterPro" id="IPR036188">
    <property type="entry name" value="FAD/NAD-bd_sf"/>
</dbReference>
<dbReference type="PANTHER" id="PTHR43539:SF78">
    <property type="entry name" value="FLAVIN-CONTAINING MONOOXYGENASE"/>
    <property type="match status" value="1"/>
</dbReference>
<name>A0A835XNP3_9CHLO</name>
<accession>A0A835XNP3</accession>
<feature type="compositionally biased region" description="Gly residues" evidence="7">
    <location>
        <begin position="402"/>
        <end position="421"/>
    </location>
</feature>
<dbReference type="PANTHER" id="PTHR43539">
    <property type="entry name" value="FLAVIN-BINDING MONOOXYGENASE-LIKE PROTEIN (AFU_ORTHOLOGUE AFUA_4G09220)"/>
    <property type="match status" value="1"/>
</dbReference>
<sequence length="1694" mass="170385">MVTAEATLGDRPSAEDGPVLVVGAGVAGLQAARAFLRRGTSVVVLEQSEDVGGVWIRNYQGYGLQVPFEMYQFPEFPIPRKAELSEYPSGEAVREYVQSYARHFGLYRHILFSCRLVTLRRKPPPPGPAAPPIPTACGGGGAATAAAAAAGDSGAAAAAGRVLDHTGTASGLSAVNPASAAPSGVAAAQGSPVAAGCGVPANRGHSTGDRVMRSANRLRELLSMGSRGSRGTPTATGTGNARYGAAAAAVEDEGSSTVEIARTLGASVGGGGAGAASWKADGGTDLASGGGGDFGEAGGGGGGGISGDGLAEGLASAGCSGEASSAPASLVGSAPCQGSRQGTPRKLAPSGSPPPPSGAEAGWLPGPANSRDAGAAAAAPPPPAPPAAQPGPGCRRDAAGEGPAGGDGAKGKGQGGKGRGGAPPPQPGGEVFGQGWTAVYEEMCTGRQFTLDASYVILATGLHATPFIPSIPGQELYRGLQVHSRDFTDAGVAAGKRVLVVGAGKTAADIVTELTATSKATAVTLLYRRPHWPLPRRVGPVSITSLAHTRLASTALLPAFYDAGPGARAAAALLTPVRKAFWARFMSRVNRALRVRKTLGRPDRPIFQDIWYSGQVLDAAKWPDIIHNPKVAVVQGEVDRFTPVSAVLRDGTELHPDIVLYATGYSNQYTFLEPDVREALHVEHDGVYLYRHMMAPGLPGLAFVGAEVSTFNNILTSALQAEWLAAALAGAVHLPVPEAMAADVASQKAWRRRTMPPHKLRGSSVMLYMQCYHDQLLRDMGLHTHRKHASFARPLAECLQPYTAADYGDLYEQLYSHTAAKAAAAVAAASAATGVRNGGLTPADVTTPAEAAAAARLQGQTSSYGATAAAAAAAAMCDAAADDGWRGTATTTAVTAAIGGGALATASCSAGGASAAVTWQQPSAGGANGSSRATWVLSQRPSAATLGAAGFSSSAGPSGGPSSSGYMTKGAVPGSSPAMPKSPAALLAAAAGPSSWGDSSCLLVCSPAAAAAVTAPASASGPVPSQPPPSPLPMPFATPSQGQTCPPPRFLAVPPPLAEAVQAPHVSQPQHSPQQHVVPRRRRGDAVDELSYGMPEHGEYDEYNEQDTLYSLDALPPAMQAYRRTHVPSYSTLQADVDRAEDLNGRSTTACAVRQSTANGISSSQPSASWARTLESTNSTAAAAAAAASASAGVNSGPTAVTNRCTRKGGAASNRHSLDAAWHKHAGMAAAGGGASQDADLSFSAAWAGMTQPGGGGIGGGGAAGASAAGVSGEYLIMGRSGSSAVTSGTRAADSPGRRLRQVVSSFAAGLRSRRKDVAQNDVTSSRMEASSPAVGQLSYRLLPPKHVEEAMAAQAAAAAGRDIGGGGRPAAAPSAAMQPRLRGGAAAAAAAVAPAGPEEKAAAAARLKTLPPPLKTSREATKLAPPPPSAVRPSGSPCRTVPQQLLTGSCLAGGSITDLFVGDLMLPVPPSPAVHQALCGATAAAACESTAAHVPVAASAITPGGNRVTHGTYGNPPGRTTSVASSSGVSYTPSCSTIVPPPGIGMVWSYCGAGSASSPALSSVVSTPPPPQHLTVTSPAPHPPPPLPAPPPQEQHSHRPQAHHQHSSPCDPETQGAVPLHAVQQHQHQSHYIHHQQQQPGQWRAGAHAGGGIDNDGSDQDPASAVLPLKASGSAATSSSGVRYVPSCRTRAP</sequence>
<keyword evidence="3 6" id="KW-0274">FAD</keyword>